<sequence length="116" mass="11922">MCQCHYLYCPDAAVDPSTGEPTAPCSNVVFTPATSAETTAAAASAAAGPGMLLVGQVPRQRRVQHGGVPPRGPGRAVGVLRVRQGGNAYTTCTNLKVGSPDTFCYHNVCAACTADR</sequence>
<accession>A0ACC4D7E5</accession>
<reference evidence="1" key="1">
    <citation type="submission" date="2024-12" db="EMBL/GenBank/DDBJ databases">
        <title>Comparative genomics and development of molecular markers within Purpureocillium lilacinum and among Purpureocillium species.</title>
        <authorList>
            <person name="Yeh Z.-Y."/>
            <person name="Ni N.-T."/>
            <person name="Lo P.-H."/>
            <person name="Mushyakhwo K."/>
            <person name="Lin C.-F."/>
            <person name="Nai Y.-S."/>
        </authorList>
    </citation>
    <scope>NUCLEOTIDE SEQUENCE</scope>
    <source>
        <strain evidence="1">NCHU-NPUST-175</strain>
    </source>
</reference>
<name>A0ACC4D7E5_PURLI</name>
<protein>
    <submittedName>
        <fullName evidence="1">Uncharacterized protein</fullName>
    </submittedName>
</protein>
<keyword evidence="2" id="KW-1185">Reference proteome</keyword>
<dbReference type="Proteomes" id="UP001638806">
    <property type="component" value="Unassembled WGS sequence"/>
</dbReference>
<dbReference type="EMBL" id="JBGNUJ010000013">
    <property type="protein sequence ID" value="KAL3951714.1"/>
    <property type="molecule type" value="Genomic_DNA"/>
</dbReference>
<gene>
    <name evidence="1" type="ORF">ACCO45_013431</name>
</gene>
<organism evidence="1 2">
    <name type="scientific">Purpureocillium lilacinum</name>
    <name type="common">Paecilomyces lilacinus</name>
    <dbReference type="NCBI Taxonomy" id="33203"/>
    <lineage>
        <taxon>Eukaryota</taxon>
        <taxon>Fungi</taxon>
        <taxon>Dikarya</taxon>
        <taxon>Ascomycota</taxon>
        <taxon>Pezizomycotina</taxon>
        <taxon>Sordariomycetes</taxon>
        <taxon>Hypocreomycetidae</taxon>
        <taxon>Hypocreales</taxon>
        <taxon>Ophiocordycipitaceae</taxon>
        <taxon>Purpureocillium</taxon>
    </lineage>
</organism>
<comment type="caution">
    <text evidence="1">The sequence shown here is derived from an EMBL/GenBank/DDBJ whole genome shotgun (WGS) entry which is preliminary data.</text>
</comment>
<evidence type="ECO:0000313" key="2">
    <source>
        <dbReference type="Proteomes" id="UP001638806"/>
    </source>
</evidence>
<proteinExistence type="predicted"/>
<evidence type="ECO:0000313" key="1">
    <source>
        <dbReference type="EMBL" id="KAL3951714.1"/>
    </source>
</evidence>